<dbReference type="InterPro" id="IPR036388">
    <property type="entry name" value="WH-like_DNA-bd_sf"/>
</dbReference>
<sequence>MDRSTSTSVVPRRVRTTLGEPALRAVATIAAVGSSGAGKEERVRLILDELRSIVPYQAVMLAGADPVSGRTRRVVHSGYPAQLSDYMTGEGFRTEMIEPFAHALRGWPVRECDLPIDPLSLRPIAEHLRPAGFPEGLLMALTVDDGRDVGFLIMSVDDARNPPSDEAITSIGHVAAVLGNLVDPLGDARRLASVLDEEQTAVAILPNGATAPLRGAPPPDLLDPGSRLHGALDRLARSRATDTAFTWLDDDGAWYGCRLLRCRDGIRVLTMTESEQRHRLTRRELEVLTHLAAGSTNDEIAAELVVTTRTVRAHVERVMEKLGVGSRSGAAARAIREGLLLP</sequence>
<dbReference type="CDD" id="cd06170">
    <property type="entry name" value="LuxR_C_like"/>
    <property type="match status" value="1"/>
</dbReference>
<dbReference type="PROSITE" id="PS50043">
    <property type="entry name" value="HTH_LUXR_2"/>
    <property type="match status" value="1"/>
</dbReference>
<evidence type="ECO:0000313" key="5">
    <source>
        <dbReference type="EMBL" id="NMH90608.1"/>
    </source>
</evidence>
<dbReference type="EMBL" id="JAAXKZ010000006">
    <property type="protein sequence ID" value="NMH90608.1"/>
    <property type="molecule type" value="Genomic_DNA"/>
</dbReference>
<protein>
    <recommendedName>
        <fullName evidence="4">HTH luxR-type domain-containing protein</fullName>
    </recommendedName>
</protein>
<dbReference type="SUPFAM" id="SSF46894">
    <property type="entry name" value="C-terminal effector domain of the bipartite response regulators"/>
    <property type="match status" value="1"/>
</dbReference>
<accession>A0A848DDA3</accession>
<dbReference type="InterPro" id="IPR000792">
    <property type="entry name" value="Tscrpt_reg_LuxR_C"/>
</dbReference>
<evidence type="ECO:0000256" key="1">
    <source>
        <dbReference type="ARBA" id="ARBA00023015"/>
    </source>
</evidence>
<organism evidence="5 6">
    <name type="scientific">Pseudonocardia bannensis</name>
    <dbReference type="NCBI Taxonomy" id="630973"/>
    <lineage>
        <taxon>Bacteria</taxon>
        <taxon>Bacillati</taxon>
        <taxon>Actinomycetota</taxon>
        <taxon>Actinomycetes</taxon>
        <taxon>Pseudonocardiales</taxon>
        <taxon>Pseudonocardiaceae</taxon>
        <taxon>Pseudonocardia</taxon>
    </lineage>
</organism>
<dbReference type="Gene3D" id="1.10.10.10">
    <property type="entry name" value="Winged helix-like DNA-binding domain superfamily/Winged helix DNA-binding domain"/>
    <property type="match status" value="1"/>
</dbReference>
<dbReference type="GO" id="GO:0006355">
    <property type="term" value="P:regulation of DNA-templated transcription"/>
    <property type="evidence" value="ECO:0007669"/>
    <property type="project" value="InterPro"/>
</dbReference>
<evidence type="ECO:0000256" key="3">
    <source>
        <dbReference type="ARBA" id="ARBA00023163"/>
    </source>
</evidence>
<keyword evidence="3" id="KW-0804">Transcription</keyword>
<dbReference type="PANTHER" id="PTHR44688:SF16">
    <property type="entry name" value="DNA-BINDING TRANSCRIPTIONAL ACTIVATOR DEVR_DOSR"/>
    <property type="match status" value="1"/>
</dbReference>
<dbReference type="GO" id="GO:0003677">
    <property type="term" value="F:DNA binding"/>
    <property type="evidence" value="ECO:0007669"/>
    <property type="project" value="UniProtKB-KW"/>
</dbReference>
<dbReference type="InterPro" id="IPR016032">
    <property type="entry name" value="Sig_transdc_resp-reg_C-effctor"/>
</dbReference>
<name>A0A848DDA3_9PSEU</name>
<feature type="domain" description="HTH luxR-type" evidence="4">
    <location>
        <begin position="273"/>
        <end position="338"/>
    </location>
</feature>
<reference evidence="5 6" key="1">
    <citation type="submission" date="2020-04" db="EMBL/GenBank/DDBJ databases">
        <authorList>
            <person name="Klaysubun C."/>
            <person name="Duangmal K."/>
            <person name="Lipun K."/>
        </authorList>
    </citation>
    <scope>NUCLEOTIDE SEQUENCE [LARGE SCALE GENOMIC DNA]</scope>
    <source>
        <strain evidence="5 6">DSM 45300</strain>
    </source>
</reference>
<evidence type="ECO:0000256" key="2">
    <source>
        <dbReference type="ARBA" id="ARBA00023125"/>
    </source>
</evidence>
<keyword evidence="2" id="KW-0238">DNA-binding</keyword>
<dbReference type="PANTHER" id="PTHR44688">
    <property type="entry name" value="DNA-BINDING TRANSCRIPTIONAL ACTIVATOR DEVR_DOSR"/>
    <property type="match status" value="1"/>
</dbReference>
<dbReference type="AlphaFoldDB" id="A0A848DDA3"/>
<proteinExistence type="predicted"/>
<dbReference type="RefSeq" id="WP_169410100.1">
    <property type="nucleotide sequence ID" value="NZ_JAAXKZ010000006.1"/>
</dbReference>
<evidence type="ECO:0000313" key="6">
    <source>
        <dbReference type="Proteomes" id="UP000586918"/>
    </source>
</evidence>
<dbReference type="SUPFAM" id="SSF55781">
    <property type="entry name" value="GAF domain-like"/>
    <property type="match status" value="1"/>
</dbReference>
<comment type="caution">
    <text evidence="5">The sequence shown here is derived from an EMBL/GenBank/DDBJ whole genome shotgun (WGS) entry which is preliminary data.</text>
</comment>
<dbReference type="PRINTS" id="PR00038">
    <property type="entry name" value="HTHLUXR"/>
</dbReference>
<dbReference type="Proteomes" id="UP000586918">
    <property type="component" value="Unassembled WGS sequence"/>
</dbReference>
<gene>
    <name evidence="5" type="ORF">HF519_03225</name>
</gene>
<keyword evidence="1" id="KW-0805">Transcription regulation</keyword>
<keyword evidence="6" id="KW-1185">Reference proteome</keyword>
<evidence type="ECO:0000259" key="4">
    <source>
        <dbReference type="PROSITE" id="PS50043"/>
    </source>
</evidence>
<dbReference type="SMART" id="SM00421">
    <property type="entry name" value="HTH_LUXR"/>
    <property type="match status" value="1"/>
</dbReference>
<dbReference type="Pfam" id="PF00196">
    <property type="entry name" value="GerE"/>
    <property type="match status" value="1"/>
</dbReference>
<dbReference type="PROSITE" id="PS00622">
    <property type="entry name" value="HTH_LUXR_1"/>
    <property type="match status" value="1"/>
</dbReference>